<evidence type="ECO:0000313" key="2">
    <source>
        <dbReference type="EMBL" id="MQT13516.1"/>
    </source>
</evidence>
<dbReference type="InterPro" id="IPR036374">
    <property type="entry name" value="OxRdtase_Mopterin-bd_sf"/>
</dbReference>
<dbReference type="SUPFAM" id="SSF56524">
    <property type="entry name" value="Oxidoreductase molybdopterin-binding domain"/>
    <property type="match status" value="1"/>
</dbReference>
<dbReference type="Proteomes" id="UP000332515">
    <property type="component" value="Unassembled WGS sequence"/>
</dbReference>
<evidence type="ECO:0008006" key="4">
    <source>
        <dbReference type="Google" id="ProtNLM"/>
    </source>
</evidence>
<organism evidence="2 3">
    <name type="scientific">Segnochrobactrum spirostomi</name>
    <dbReference type="NCBI Taxonomy" id="2608987"/>
    <lineage>
        <taxon>Bacteria</taxon>
        <taxon>Pseudomonadati</taxon>
        <taxon>Pseudomonadota</taxon>
        <taxon>Alphaproteobacteria</taxon>
        <taxon>Hyphomicrobiales</taxon>
        <taxon>Segnochrobactraceae</taxon>
        <taxon>Segnochrobactrum</taxon>
    </lineage>
</organism>
<gene>
    <name evidence="2" type="ORF">F0357_12885</name>
</gene>
<feature type="chain" id="PRO_5025353633" description="Molybdopterin-dependent oxidoreductase" evidence="1">
    <location>
        <begin position="30"/>
        <end position="168"/>
    </location>
</feature>
<feature type="signal peptide" evidence="1">
    <location>
        <begin position="1"/>
        <end position="29"/>
    </location>
</feature>
<dbReference type="AlphaFoldDB" id="A0A6A7Y469"/>
<proteinExistence type="predicted"/>
<keyword evidence="3" id="KW-1185">Reference proteome</keyword>
<dbReference type="EMBL" id="VWNA01000001">
    <property type="protein sequence ID" value="MQT13516.1"/>
    <property type="molecule type" value="Genomic_DNA"/>
</dbReference>
<reference evidence="2 3" key="1">
    <citation type="submission" date="2019-09" db="EMBL/GenBank/DDBJ databases">
        <title>Segnochrobactrum spirostomi gen. nov., sp. nov., isolated from the ciliate Spirostomum cf. yagiui and description of a novel family, Segnochrobactraceae fam. nov. within the order Rhizobiales of the class Alphaproteobacteria.</title>
        <authorList>
            <person name="Akter S."/>
            <person name="Shazib S.U.A."/>
            <person name="Shin M.K."/>
        </authorList>
    </citation>
    <scope>NUCLEOTIDE SEQUENCE [LARGE SCALE GENOMIC DNA]</scope>
    <source>
        <strain evidence="2 3">Sp-1</strain>
    </source>
</reference>
<keyword evidence="1" id="KW-0732">Signal</keyword>
<evidence type="ECO:0000256" key="1">
    <source>
        <dbReference type="SAM" id="SignalP"/>
    </source>
</evidence>
<protein>
    <recommendedName>
        <fullName evidence="4">Molybdopterin-dependent oxidoreductase</fullName>
    </recommendedName>
</protein>
<sequence length="168" mass="18417">MRFVRVLAVFVSFACASLALVAAAPPAFAQDLDLDWKTADGQVLKSETLDLKALDTLPQATIKTSTPWTQGVQTFSGPTLSAIAALGGRPVKEADVVALNDYSIVIPAQDWKKYTVVLASRHNGATMRVRDKGPLWVIYPLDTFSELEKQETNARMVWQVAHITFVVE</sequence>
<accession>A0A6A7Y469</accession>
<comment type="caution">
    <text evidence="2">The sequence shown here is derived from an EMBL/GenBank/DDBJ whole genome shotgun (WGS) entry which is preliminary data.</text>
</comment>
<name>A0A6A7Y469_9HYPH</name>
<dbReference type="RefSeq" id="WP_153482268.1">
    <property type="nucleotide sequence ID" value="NZ_VWNA01000001.1"/>
</dbReference>
<evidence type="ECO:0000313" key="3">
    <source>
        <dbReference type="Proteomes" id="UP000332515"/>
    </source>
</evidence>